<feature type="compositionally biased region" description="Basic residues" evidence="1">
    <location>
        <begin position="38"/>
        <end position="47"/>
    </location>
</feature>
<reference evidence="2 3" key="1">
    <citation type="submission" date="2023-08" db="EMBL/GenBank/DDBJ databases">
        <title>Mesonia sp. MT50, isolated from deep-sea sediment of the Mariana Trench.</title>
        <authorList>
            <person name="Fu H."/>
        </authorList>
    </citation>
    <scope>NUCLEOTIDE SEQUENCE [LARGE SCALE GENOMIC DNA]</scope>
    <source>
        <strain evidence="2 3">MT50</strain>
    </source>
</reference>
<accession>A0ABU1A4B2</accession>
<feature type="region of interest" description="Disordered" evidence="1">
    <location>
        <begin position="15"/>
        <end position="59"/>
    </location>
</feature>
<dbReference type="Proteomes" id="UP001230915">
    <property type="component" value="Unassembled WGS sequence"/>
</dbReference>
<evidence type="ECO:0000256" key="1">
    <source>
        <dbReference type="SAM" id="MobiDB-lite"/>
    </source>
</evidence>
<evidence type="ECO:0008006" key="4">
    <source>
        <dbReference type="Google" id="ProtNLM"/>
    </source>
</evidence>
<evidence type="ECO:0000313" key="3">
    <source>
        <dbReference type="Proteomes" id="UP001230915"/>
    </source>
</evidence>
<name>A0ABU1A4B2_9FLAO</name>
<protein>
    <recommendedName>
        <fullName evidence="4">DUF4834 domain-containing protein</fullName>
    </recommendedName>
</protein>
<evidence type="ECO:0000313" key="2">
    <source>
        <dbReference type="EMBL" id="MDQ7918490.1"/>
    </source>
</evidence>
<comment type="caution">
    <text evidence="2">The sequence shown here is derived from an EMBL/GenBank/DDBJ whole genome shotgun (WGS) entry which is preliminary data.</text>
</comment>
<keyword evidence="3" id="KW-1185">Reference proteome</keyword>
<sequence>MILKYIMKKMGEKVGQSFQQGFRPPNQPNKKEPEIKHTPKTSRKNKKPVGEYIEYEEID</sequence>
<organism evidence="2 3">
    <name type="scientific">Mesonia profundi</name>
    <dbReference type="NCBI Taxonomy" id="3070998"/>
    <lineage>
        <taxon>Bacteria</taxon>
        <taxon>Pseudomonadati</taxon>
        <taxon>Bacteroidota</taxon>
        <taxon>Flavobacteriia</taxon>
        <taxon>Flavobacteriales</taxon>
        <taxon>Flavobacteriaceae</taxon>
        <taxon>Mesonia</taxon>
    </lineage>
</organism>
<gene>
    <name evidence="2" type="ORF">RBU60_13005</name>
</gene>
<proteinExistence type="predicted"/>
<dbReference type="EMBL" id="JAVHUL010000047">
    <property type="protein sequence ID" value="MDQ7918490.1"/>
    <property type="molecule type" value="Genomic_DNA"/>
</dbReference>